<sequence>MRDSFERVARINLLFYLFFVAALLGAIAFNIRPAALVQAFLSPEVLFAVRLSLLTATTTTIISLVLALPAAYFLARRQFPGRSLLETFLDLPLVLPPIVGGVALLLFFRSPLGRWLEGMGLSPVFTAGGVILAQFTVVATYALRLLKTTFETIDPRLEQVARTLGCNSGQVFRRVTLPLARPGILATTVITWARALGEFGATVTFAGATRFKTEVLPTAIYLSLSSVDIDQTVALALILIFLALLALWLLRLAAGIGRENSD</sequence>
<comment type="function">
    <text evidence="10">Part of the binding-protein-dependent transport system for molybdenum; probably responsible for the translocation of the substrate across the membrane.</text>
</comment>
<evidence type="ECO:0000256" key="9">
    <source>
        <dbReference type="RuleBase" id="RU363032"/>
    </source>
</evidence>
<feature type="transmembrane region" description="Helical" evidence="9">
    <location>
        <begin position="87"/>
        <end position="108"/>
    </location>
</feature>
<evidence type="ECO:0000256" key="1">
    <source>
        <dbReference type="ARBA" id="ARBA00004651"/>
    </source>
</evidence>
<evidence type="ECO:0000256" key="10">
    <source>
        <dbReference type="RuleBase" id="RU365097"/>
    </source>
</evidence>
<comment type="similarity">
    <text evidence="2 10">Belongs to the binding-protein-dependent transport system permease family. CysTW subfamily.</text>
</comment>
<dbReference type="InterPro" id="IPR011867">
    <property type="entry name" value="ModB_ABC"/>
</dbReference>
<keyword evidence="13" id="KW-1185">Reference proteome</keyword>
<evidence type="ECO:0000259" key="11">
    <source>
        <dbReference type="PROSITE" id="PS50928"/>
    </source>
</evidence>
<dbReference type="InterPro" id="IPR035906">
    <property type="entry name" value="MetI-like_sf"/>
</dbReference>
<comment type="subcellular location">
    <subcellularLocation>
        <location evidence="1 9">Cell membrane</location>
        <topology evidence="1 9">Multi-pass membrane protein</topology>
    </subcellularLocation>
</comment>
<keyword evidence="3 9" id="KW-0813">Transport</keyword>
<dbReference type="GO" id="GO:0005886">
    <property type="term" value="C:plasma membrane"/>
    <property type="evidence" value="ECO:0007669"/>
    <property type="project" value="UniProtKB-SubCell"/>
</dbReference>
<accession>A0A1T4Q3I3</accession>
<dbReference type="PANTHER" id="PTHR30183:SF3">
    <property type="entry name" value="MOLYBDENUM TRANSPORT SYSTEM PERMEASE PROTEIN MODB"/>
    <property type="match status" value="1"/>
</dbReference>
<dbReference type="EMBL" id="FUXM01000016">
    <property type="protein sequence ID" value="SJZ98350.1"/>
    <property type="molecule type" value="Genomic_DNA"/>
</dbReference>
<evidence type="ECO:0000256" key="2">
    <source>
        <dbReference type="ARBA" id="ARBA00007069"/>
    </source>
</evidence>
<keyword evidence="5 10" id="KW-0500">Molybdenum</keyword>
<evidence type="ECO:0000256" key="5">
    <source>
        <dbReference type="ARBA" id="ARBA00022505"/>
    </source>
</evidence>
<keyword evidence="4 10" id="KW-1003">Cell membrane</keyword>
<evidence type="ECO:0000256" key="7">
    <source>
        <dbReference type="ARBA" id="ARBA00022989"/>
    </source>
</evidence>
<keyword evidence="6 9" id="KW-0812">Transmembrane</keyword>
<dbReference type="Gene3D" id="1.10.3720.10">
    <property type="entry name" value="MetI-like"/>
    <property type="match status" value="1"/>
</dbReference>
<dbReference type="PROSITE" id="PS50928">
    <property type="entry name" value="ABC_TM1"/>
    <property type="match status" value="1"/>
</dbReference>
<reference evidence="13" key="1">
    <citation type="submission" date="2017-02" db="EMBL/GenBank/DDBJ databases">
        <authorList>
            <person name="Varghese N."/>
            <person name="Submissions S."/>
        </authorList>
    </citation>
    <scope>NUCLEOTIDE SEQUENCE [LARGE SCALE GENOMIC DNA]</scope>
    <source>
        <strain evidence="13">DSM 16521</strain>
    </source>
</reference>
<gene>
    <name evidence="12" type="ORF">SAMN02745885_01511</name>
</gene>
<dbReference type="InterPro" id="IPR006469">
    <property type="entry name" value="NifC_ABC_porter"/>
</dbReference>
<evidence type="ECO:0000313" key="12">
    <source>
        <dbReference type="EMBL" id="SJZ98350.1"/>
    </source>
</evidence>
<dbReference type="CDD" id="cd06261">
    <property type="entry name" value="TM_PBP2"/>
    <property type="match status" value="1"/>
</dbReference>
<dbReference type="GO" id="GO:0015098">
    <property type="term" value="F:molybdate ion transmembrane transporter activity"/>
    <property type="evidence" value="ECO:0007669"/>
    <property type="project" value="UniProtKB-UniRule"/>
</dbReference>
<dbReference type="NCBIfam" id="TIGR02141">
    <property type="entry name" value="modB_ABC"/>
    <property type="match status" value="1"/>
</dbReference>
<keyword evidence="8 9" id="KW-0472">Membrane</keyword>
<feature type="transmembrane region" description="Helical" evidence="9">
    <location>
        <begin position="51"/>
        <end position="75"/>
    </location>
</feature>
<dbReference type="RefSeq" id="WP_159071921.1">
    <property type="nucleotide sequence ID" value="NZ_FUXM01000016.1"/>
</dbReference>
<dbReference type="NCBIfam" id="TIGR01581">
    <property type="entry name" value="Mo_ABC_porter"/>
    <property type="match status" value="1"/>
</dbReference>
<feature type="transmembrane region" description="Helical" evidence="9">
    <location>
        <begin position="233"/>
        <end position="254"/>
    </location>
</feature>
<evidence type="ECO:0000256" key="8">
    <source>
        <dbReference type="ARBA" id="ARBA00023136"/>
    </source>
</evidence>
<dbReference type="Proteomes" id="UP000189933">
    <property type="component" value="Unassembled WGS sequence"/>
</dbReference>
<evidence type="ECO:0000256" key="3">
    <source>
        <dbReference type="ARBA" id="ARBA00022448"/>
    </source>
</evidence>
<evidence type="ECO:0000313" key="13">
    <source>
        <dbReference type="Proteomes" id="UP000189933"/>
    </source>
</evidence>
<dbReference type="OrthoDB" id="9795403at2"/>
<evidence type="ECO:0000256" key="4">
    <source>
        <dbReference type="ARBA" id="ARBA00022475"/>
    </source>
</evidence>
<dbReference type="Pfam" id="PF00528">
    <property type="entry name" value="BPD_transp_1"/>
    <property type="match status" value="1"/>
</dbReference>
<dbReference type="InterPro" id="IPR000515">
    <property type="entry name" value="MetI-like"/>
</dbReference>
<evidence type="ECO:0000256" key="6">
    <source>
        <dbReference type="ARBA" id="ARBA00022692"/>
    </source>
</evidence>
<protein>
    <recommendedName>
        <fullName evidence="10">Molybdenum transport system permease</fullName>
    </recommendedName>
</protein>
<organism evidence="12 13">
    <name type="scientific">Carboxydocella sporoproducens DSM 16521</name>
    <dbReference type="NCBI Taxonomy" id="1121270"/>
    <lineage>
        <taxon>Bacteria</taxon>
        <taxon>Bacillati</taxon>
        <taxon>Bacillota</taxon>
        <taxon>Clostridia</taxon>
        <taxon>Eubacteriales</taxon>
        <taxon>Clostridiales Family XVI. Incertae Sedis</taxon>
        <taxon>Carboxydocella</taxon>
    </lineage>
</organism>
<dbReference type="AlphaFoldDB" id="A0A1T4Q3I3"/>
<dbReference type="SUPFAM" id="SSF161098">
    <property type="entry name" value="MetI-like"/>
    <property type="match status" value="1"/>
</dbReference>
<feature type="transmembrane region" description="Helical" evidence="9">
    <location>
        <begin position="120"/>
        <end position="143"/>
    </location>
</feature>
<proteinExistence type="inferred from homology"/>
<name>A0A1T4Q3I3_9FIRM</name>
<feature type="transmembrane region" description="Helical" evidence="9">
    <location>
        <begin position="12"/>
        <end position="31"/>
    </location>
</feature>
<dbReference type="PANTHER" id="PTHR30183">
    <property type="entry name" value="MOLYBDENUM TRANSPORT SYSTEM PERMEASE PROTEIN MODB"/>
    <property type="match status" value="1"/>
</dbReference>
<feature type="domain" description="ABC transmembrane type-1" evidence="11">
    <location>
        <begin position="49"/>
        <end position="250"/>
    </location>
</feature>
<keyword evidence="7 9" id="KW-1133">Transmembrane helix</keyword>